<evidence type="ECO:0000313" key="2">
    <source>
        <dbReference type="EMBL" id="KAH9420214.1"/>
    </source>
</evidence>
<accession>A0ABQ8JC84</accession>
<feature type="region of interest" description="Disordered" evidence="1">
    <location>
        <begin position="34"/>
        <end position="55"/>
    </location>
</feature>
<feature type="compositionally biased region" description="Polar residues" evidence="1">
    <location>
        <begin position="34"/>
        <end position="49"/>
    </location>
</feature>
<keyword evidence="3" id="KW-1185">Reference proteome</keyword>
<gene>
    <name evidence="2" type="ORF">DERP_011549</name>
</gene>
<dbReference type="Proteomes" id="UP000887458">
    <property type="component" value="Unassembled WGS sequence"/>
</dbReference>
<comment type="caution">
    <text evidence="2">The sequence shown here is derived from an EMBL/GenBank/DDBJ whole genome shotgun (WGS) entry which is preliminary data.</text>
</comment>
<protein>
    <submittedName>
        <fullName evidence="2">Uncharacterized protein</fullName>
    </submittedName>
</protein>
<evidence type="ECO:0000313" key="3">
    <source>
        <dbReference type="Proteomes" id="UP000887458"/>
    </source>
</evidence>
<dbReference type="EMBL" id="NJHN03000053">
    <property type="protein sequence ID" value="KAH9420214.1"/>
    <property type="molecule type" value="Genomic_DNA"/>
</dbReference>
<proteinExistence type="predicted"/>
<reference evidence="2 3" key="1">
    <citation type="journal article" date="2018" name="J. Allergy Clin. Immunol.">
        <title>High-quality assembly of Dermatophagoides pteronyssinus genome and transcriptome reveals a wide range of novel allergens.</title>
        <authorList>
            <person name="Liu X.Y."/>
            <person name="Yang K.Y."/>
            <person name="Wang M.Q."/>
            <person name="Kwok J.S."/>
            <person name="Zeng X."/>
            <person name="Yang Z."/>
            <person name="Xiao X.J."/>
            <person name="Lau C.P."/>
            <person name="Li Y."/>
            <person name="Huang Z.M."/>
            <person name="Ba J.G."/>
            <person name="Yim A.K."/>
            <person name="Ouyang C.Y."/>
            <person name="Ngai S.M."/>
            <person name="Chan T.F."/>
            <person name="Leung E.L."/>
            <person name="Liu L."/>
            <person name="Liu Z.G."/>
            <person name="Tsui S.K."/>
        </authorList>
    </citation>
    <scope>NUCLEOTIDE SEQUENCE [LARGE SCALE GENOMIC DNA]</scope>
    <source>
        <strain evidence="2">Derp</strain>
    </source>
</reference>
<name>A0ABQ8JC84_DERPT</name>
<organism evidence="2 3">
    <name type="scientific">Dermatophagoides pteronyssinus</name>
    <name type="common">European house dust mite</name>
    <dbReference type="NCBI Taxonomy" id="6956"/>
    <lineage>
        <taxon>Eukaryota</taxon>
        <taxon>Metazoa</taxon>
        <taxon>Ecdysozoa</taxon>
        <taxon>Arthropoda</taxon>
        <taxon>Chelicerata</taxon>
        <taxon>Arachnida</taxon>
        <taxon>Acari</taxon>
        <taxon>Acariformes</taxon>
        <taxon>Sarcoptiformes</taxon>
        <taxon>Astigmata</taxon>
        <taxon>Psoroptidia</taxon>
        <taxon>Analgoidea</taxon>
        <taxon>Pyroglyphidae</taxon>
        <taxon>Dermatophagoidinae</taxon>
        <taxon>Dermatophagoides</taxon>
    </lineage>
</organism>
<reference evidence="2 3" key="2">
    <citation type="journal article" date="2022" name="Mol. Biol. Evol.">
        <title>Comparative Genomics Reveals Insights into the Divergent Evolution of Astigmatic Mites and Household Pest Adaptations.</title>
        <authorList>
            <person name="Xiong Q."/>
            <person name="Wan A.T."/>
            <person name="Liu X."/>
            <person name="Fung C.S."/>
            <person name="Xiao X."/>
            <person name="Malainual N."/>
            <person name="Hou J."/>
            <person name="Wang L."/>
            <person name="Wang M."/>
            <person name="Yang K.Y."/>
            <person name="Cui Y."/>
            <person name="Leung E.L."/>
            <person name="Nong W."/>
            <person name="Shin S.K."/>
            <person name="Au S.W."/>
            <person name="Jeong K.Y."/>
            <person name="Chew F.T."/>
            <person name="Hui J.H."/>
            <person name="Leung T.F."/>
            <person name="Tungtrongchitr A."/>
            <person name="Zhong N."/>
            <person name="Liu Z."/>
            <person name="Tsui S.K."/>
        </authorList>
    </citation>
    <scope>NUCLEOTIDE SEQUENCE [LARGE SCALE GENOMIC DNA]</scope>
    <source>
        <strain evidence="2">Derp</strain>
    </source>
</reference>
<evidence type="ECO:0000256" key="1">
    <source>
        <dbReference type="SAM" id="MobiDB-lite"/>
    </source>
</evidence>
<sequence length="151" mass="17306">MDSSKQKSLTIKQQMLTNNVDDKHSNVMFINKTTIKNPKWPNDQQQQKMTPGHESSIAKNIKLDNNDLSNSNSKFRIDGTKSLTKFKSMTENYYDKMQSKTPACKKELKFACTAKYDPKMETGIPLIKPKPTTKIVPFKFATAERSTKRPK</sequence>